<organism evidence="1">
    <name type="scientific">Arundo donax</name>
    <name type="common">Giant reed</name>
    <name type="synonym">Donax arundinaceus</name>
    <dbReference type="NCBI Taxonomy" id="35708"/>
    <lineage>
        <taxon>Eukaryota</taxon>
        <taxon>Viridiplantae</taxon>
        <taxon>Streptophyta</taxon>
        <taxon>Embryophyta</taxon>
        <taxon>Tracheophyta</taxon>
        <taxon>Spermatophyta</taxon>
        <taxon>Magnoliopsida</taxon>
        <taxon>Liliopsida</taxon>
        <taxon>Poales</taxon>
        <taxon>Poaceae</taxon>
        <taxon>PACMAD clade</taxon>
        <taxon>Arundinoideae</taxon>
        <taxon>Arundineae</taxon>
        <taxon>Arundo</taxon>
    </lineage>
</organism>
<protein>
    <submittedName>
        <fullName evidence="1">Uncharacterized protein</fullName>
    </submittedName>
</protein>
<accession>A0A0A9DHV6</accession>
<dbReference type="AlphaFoldDB" id="A0A0A9DHV6"/>
<proteinExistence type="predicted"/>
<name>A0A0A9DHV6_ARUDO</name>
<sequence>MESDLHTECAGHFFLKKQQPKYKGDTLEIMG</sequence>
<reference evidence="1" key="2">
    <citation type="journal article" date="2015" name="Data Brief">
        <title>Shoot transcriptome of the giant reed, Arundo donax.</title>
        <authorList>
            <person name="Barrero R.A."/>
            <person name="Guerrero F.D."/>
            <person name="Moolhuijzen P."/>
            <person name="Goolsby J.A."/>
            <person name="Tidwell J."/>
            <person name="Bellgard S.E."/>
            <person name="Bellgard M.I."/>
        </authorList>
    </citation>
    <scope>NUCLEOTIDE SEQUENCE</scope>
    <source>
        <tissue evidence="1">Shoot tissue taken approximately 20 cm above the soil surface</tissue>
    </source>
</reference>
<evidence type="ECO:0000313" key="1">
    <source>
        <dbReference type="EMBL" id="JAD86263.1"/>
    </source>
</evidence>
<dbReference type="EMBL" id="GBRH01211632">
    <property type="protein sequence ID" value="JAD86263.1"/>
    <property type="molecule type" value="Transcribed_RNA"/>
</dbReference>
<reference evidence="1" key="1">
    <citation type="submission" date="2014-09" db="EMBL/GenBank/DDBJ databases">
        <authorList>
            <person name="Magalhaes I.L.F."/>
            <person name="Oliveira U."/>
            <person name="Santos F.R."/>
            <person name="Vidigal T.H.D.A."/>
            <person name="Brescovit A.D."/>
            <person name="Santos A.J."/>
        </authorList>
    </citation>
    <scope>NUCLEOTIDE SEQUENCE</scope>
    <source>
        <tissue evidence="1">Shoot tissue taken approximately 20 cm above the soil surface</tissue>
    </source>
</reference>